<name>A0A813IRR6_POLGL</name>
<comment type="caution">
    <text evidence="1">The sequence shown here is derived from an EMBL/GenBank/DDBJ whole genome shotgun (WGS) entry which is preliminary data.</text>
</comment>
<dbReference type="Proteomes" id="UP000626109">
    <property type="component" value="Unassembled WGS sequence"/>
</dbReference>
<dbReference type="InterPro" id="IPR015915">
    <property type="entry name" value="Kelch-typ_b-propeller"/>
</dbReference>
<evidence type="ECO:0000313" key="2">
    <source>
        <dbReference type="Proteomes" id="UP000626109"/>
    </source>
</evidence>
<dbReference type="AlphaFoldDB" id="A0A813IRR6"/>
<reference evidence="1" key="1">
    <citation type="submission" date="2021-02" db="EMBL/GenBank/DDBJ databases">
        <authorList>
            <person name="Dougan E. K."/>
            <person name="Rhodes N."/>
            <person name="Thang M."/>
            <person name="Chan C."/>
        </authorList>
    </citation>
    <scope>NUCLEOTIDE SEQUENCE</scope>
</reference>
<proteinExistence type="predicted"/>
<organism evidence="1 2">
    <name type="scientific">Polarella glacialis</name>
    <name type="common">Dinoflagellate</name>
    <dbReference type="NCBI Taxonomy" id="89957"/>
    <lineage>
        <taxon>Eukaryota</taxon>
        <taxon>Sar</taxon>
        <taxon>Alveolata</taxon>
        <taxon>Dinophyceae</taxon>
        <taxon>Suessiales</taxon>
        <taxon>Suessiaceae</taxon>
        <taxon>Polarella</taxon>
    </lineage>
</organism>
<accession>A0A813IRR6</accession>
<dbReference type="EMBL" id="CAJNNW010012039">
    <property type="protein sequence ID" value="CAE8653882.1"/>
    <property type="molecule type" value="Genomic_DNA"/>
</dbReference>
<dbReference type="SUPFAM" id="SSF117281">
    <property type="entry name" value="Kelch motif"/>
    <property type="match status" value="1"/>
</dbReference>
<dbReference type="Gene3D" id="2.120.10.80">
    <property type="entry name" value="Kelch-type beta propeller"/>
    <property type="match status" value="1"/>
</dbReference>
<gene>
    <name evidence="1" type="ORF">PGLA2088_LOCUS10668</name>
</gene>
<evidence type="ECO:0000313" key="1">
    <source>
        <dbReference type="EMBL" id="CAE8653882.1"/>
    </source>
</evidence>
<sequence length="223" mass="24294">MFVCLVNHGLEMQFILYFGCCQPLQGLFSPRQEHAAVLTVSGVLLVGGRAAAGFQSDVWKYEFSGEFCSLDWQGTWSQVTASAAWNPRHGHSLVGFAAPFSTSSTGSSSATTILMIGGYGGQEIRSSVRKDNTQNASDTIMARSDIWCASRSLNNFATWRRLAPNAPFTPRSQAVAVIAPTIAEFSMIFFGGYDERAQATVDLWRWSGENSTADCGLDNMMFA</sequence>
<protein>
    <submittedName>
        <fullName evidence="1">Uncharacterized protein</fullName>
    </submittedName>
</protein>